<dbReference type="PANTHER" id="PTHR46438:SF11">
    <property type="entry name" value="LIPASE-RELATED"/>
    <property type="match status" value="1"/>
</dbReference>
<dbReference type="GO" id="GO:0003824">
    <property type="term" value="F:catalytic activity"/>
    <property type="evidence" value="ECO:0007669"/>
    <property type="project" value="InterPro"/>
</dbReference>
<dbReference type="Pfam" id="PF00561">
    <property type="entry name" value="Abhydrolase_1"/>
    <property type="match status" value="1"/>
</dbReference>
<protein>
    <recommendedName>
        <fullName evidence="1">AB hydrolase-1 domain-containing protein</fullName>
    </recommendedName>
</protein>
<reference evidence="2 3" key="1">
    <citation type="submission" date="2016-08" db="EMBL/GenBank/DDBJ databases">
        <title>Analysis of Carbohydrate Active Enzymes in Thermogemmatispora T81 Reveals Carbohydrate Degradation Ability.</title>
        <authorList>
            <person name="Tomazini A."/>
            <person name="Lal S."/>
            <person name="Stott M."/>
            <person name="Henrissat B."/>
            <person name="Polikarpov I."/>
            <person name="Sparling R."/>
            <person name="Levin D.B."/>
        </authorList>
    </citation>
    <scope>NUCLEOTIDE SEQUENCE [LARGE SCALE GENOMIC DNA]</scope>
    <source>
        <strain evidence="2 3">T81</strain>
    </source>
</reference>
<keyword evidence="3" id="KW-1185">Reference proteome</keyword>
<proteinExistence type="predicted"/>
<organism evidence="2 3">
    <name type="scientific">Thermogemmatispora tikiterensis</name>
    <dbReference type="NCBI Taxonomy" id="1825093"/>
    <lineage>
        <taxon>Bacteria</taxon>
        <taxon>Bacillati</taxon>
        <taxon>Chloroflexota</taxon>
        <taxon>Ktedonobacteria</taxon>
        <taxon>Thermogemmatisporales</taxon>
        <taxon>Thermogemmatisporaceae</taxon>
        <taxon>Thermogemmatispora</taxon>
    </lineage>
</organism>
<dbReference type="SUPFAM" id="SSF53474">
    <property type="entry name" value="alpha/beta-Hydrolases"/>
    <property type="match status" value="1"/>
</dbReference>
<evidence type="ECO:0000313" key="2">
    <source>
        <dbReference type="EMBL" id="RAQ94163.1"/>
    </source>
</evidence>
<evidence type="ECO:0000259" key="1">
    <source>
        <dbReference type="Pfam" id="PF00561"/>
    </source>
</evidence>
<dbReference type="AlphaFoldDB" id="A0A328VF46"/>
<comment type="caution">
    <text evidence="2">The sequence shown here is derived from an EMBL/GenBank/DDBJ whole genome shotgun (WGS) entry which is preliminary data.</text>
</comment>
<feature type="domain" description="AB hydrolase-1" evidence="1">
    <location>
        <begin position="38"/>
        <end position="272"/>
    </location>
</feature>
<dbReference type="PRINTS" id="PR00111">
    <property type="entry name" value="ABHYDROLASE"/>
</dbReference>
<name>A0A328VF46_9CHLR</name>
<dbReference type="Gene3D" id="3.40.50.1820">
    <property type="entry name" value="alpha/beta hydrolase"/>
    <property type="match status" value="1"/>
</dbReference>
<dbReference type="PRINTS" id="PR00412">
    <property type="entry name" value="EPOXHYDRLASE"/>
</dbReference>
<dbReference type="PANTHER" id="PTHR46438">
    <property type="entry name" value="ALPHA/BETA-HYDROLASES SUPERFAMILY PROTEIN"/>
    <property type="match status" value="1"/>
</dbReference>
<evidence type="ECO:0000313" key="3">
    <source>
        <dbReference type="Proteomes" id="UP000248706"/>
    </source>
</evidence>
<dbReference type="InterPro" id="IPR000639">
    <property type="entry name" value="Epox_hydrolase-like"/>
</dbReference>
<accession>A0A328VF46</accession>
<dbReference type="InterPro" id="IPR029058">
    <property type="entry name" value="AB_hydrolase_fold"/>
</dbReference>
<dbReference type="Proteomes" id="UP000248706">
    <property type="component" value="Unassembled WGS sequence"/>
</dbReference>
<dbReference type="InterPro" id="IPR000073">
    <property type="entry name" value="AB_hydrolase_1"/>
</dbReference>
<sequence length="305" mass="33857">MQLEAGRKESQNMPVQEQWIQTGAITTHSWIGGDPANPALVLLHGAGPGASAAANWERILPDLAGDFYVIAPDLVGFGETSLPRRPWPRGWTAWMGLRVEQVLGLLDALQVHNAHLIGNSMGGYLALQLLIEVPERFGPSLLMGPAGGAFTPGPELALMRSFSTDLRPARLKQVFRAFLYSDEAIPDLDELVERRYALAAQPEALEAYEAMMVDGPTPLPPALLSRIRHPILILHGRFDRIVPLESSIWLLQHLQAAELKVYDRCGHWIQLERWEAMQADIRAFLQHPMTAARRHEAERTEASPA</sequence>
<gene>
    <name evidence="2" type="ORF">A4R35_01370</name>
</gene>
<dbReference type="EMBL" id="MCIF01000002">
    <property type="protein sequence ID" value="RAQ94163.1"/>
    <property type="molecule type" value="Genomic_DNA"/>
</dbReference>